<reference evidence="1" key="1">
    <citation type="submission" date="2020-05" db="EMBL/GenBank/DDBJ databases">
        <authorList>
            <person name="Chiriac C."/>
            <person name="Salcher M."/>
            <person name="Ghai R."/>
            <person name="Kavagutti S V."/>
        </authorList>
    </citation>
    <scope>NUCLEOTIDE SEQUENCE</scope>
</reference>
<dbReference type="EMBL" id="CAEZSM010000021">
    <property type="protein sequence ID" value="CAB4536959.1"/>
    <property type="molecule type" value="Genomic_DNA"/>
</dbReference>
<sequence>MAVTRELPATPTVALSPVKEMTLVDAEEYTKDPAIAVVGGVSVKSDPP</sequence>
<proteinExistence type="predicted"/>
<accession>A0A6J6BEY7</accession>
<gene>
    <name evidence="1" type="ORF">UFOPK1438_00271</name>
</gene>
<name>A0A6J6BEY7_9ZZZZ</name>
<evidence type="ECO:0000313" key="1">
    <source>
        <dbReference type="EMBL" id="CAB4536959.1"/>
    </source>
</evidence>
<protein>
    <submittedName>
        <fullName evidence="1">Unannotated protein</fullName>
    </submittedName>
</protein>
<dbReference type="AlphaFoldDB" id="A0A6J6BEY7"/>
<organism evidence="1">
    <name type="scientific">freshwater metagenome</name>
    <dbReference type="NCBI Taxonomy" id="449393"/>
    <lineage>
        <taxon>unclassified sequences</taxon>
        <taxon>metagenomes</taxon>
        <taxon>ecological metagenomes</taxon>
    </lineage>
</organism>